<evidence type="ECO:0000313" key="4">
    <source>
        <dbReference type="EMBL" id="GAA4777791.1"/>
    </source>
</evidence>
<evidence type="ECO:0000313" key="5">
    <source>
        <dbReference type="Proteomes" id="UP001501411"/>
    </source>
</evidence>
<dbReference type="InterPro" id="IPR012373">
    <property type="entry name" value="Ferrdict_sens_TM"/>
</dbReference>
<evidence type="ECO:0000259" key="2">
    <source>
        <dbReference type="Pfam" id="PF04773"/>
    </source>
</evidence>
<comment type="caution">
    <text evidence="4">The sequence shown here is derived from an EMBL/GenBank/DDBJ whole genome shotgun (WGS) entry which is preliminary data.</text>
</comment>
<keyword evidence="1" id="KW-0812">Transmembrane</keyword>
<dbReference type="RefSeq" id="WP_345229636.1">
    <property type="nucleotide sequence ID" value="NZ_BAABIQ010000001.1"/>
</dbReference>
<dbReference type="PANTHER" id="PTHR30273">
    <property type="entry name" value="PERIPLASMIC SIGNAL SENSOR AND SIGMA FACTOR ACTIVATOR FECR-RELATED"/>
    <property type="match status" value="1"/>
</dbReference>
<feature type="domain" description="Protein FecR C-terminal" evidence="3">
    <location>
        <begin position="282"/>
        <end position="350"/>
    </location>
</feature>
<accession>A0ABP9ABD6</accession>
<keyword evidence="5" id="KW-1185">Reference proteome</keyword>
<dbReference type="Pfam" id="PF04773">
    <property type="entry name" value="FecR"/>
    <property type="match status" value="1"/>
</dbReference>
<feature type="transmembrane region" description="Helical" evidence="1">
    <location>
        <begin position="87"/>
        <end position="109"/>
    </location>
</feature>
<protein>
    <submittedName>
        <fullName evidence="4">FecR family protein</fullName>
    </submittedName>
</protein>
<dbReference type="Gene3D" id="2.60.120.1440">
    <property type="match status" value="1"/>
</dbReference>
<dbReference type="InterPro" id="IPR032508">
    <property type="entry name" value="FecR_C"/>
</dbReference>
<dbReference type="InterPro" id="IPR006860">
    <property type="entry name" value="FecR"/>
</dbReference>
<organism evidence="4 5">
    <name type="scientific">Olivibacter ginsenosidimutans</name>
    <dbReference type="NCBI Taxonomy" id="1176537"/>
    <lineage>
        <taxon>Bacteria</taxon>
        <taxon>Pseudomonadati</taxon>
        <taxon>Bacteroidota</taxon>
        <taxon>Sphingobacteriia</taxon>
        <taxon>Sphingobacteriales</taxon>
        <taxon>Sphingobacteriaceae</taxon>
        <taxon>Olivibacter</taxon>
    </lineage>
</organism>
<dbReference type="Proteomes" id="UP001501411">
    <property type="component" value="Unassembled WGS sequence"/>
</dbReference>
<dbReference type="Pfam" id="PF16344">
    <property type="entry name" value="FecR_C"/>
    <property type="match status" value="1"/>
</dbReference>
<dbReference type="EMBL" id="BAABIQ010000001">
    <property type="protein sequence ID" value="GAA4777791.1"/>
    <property type="molecule type" value="Genomic_DNA"/>
</dbReference>
<dbReference type="PANTHER" id="PTHR30273:SF2">
    <property type="entry name" value="PROTEIN FECR"/>
    <property type="match status" value="1"/>
</dbReference>
<dbReference type="Gene3D" id="3.55.50.30">
    <property type="match status" value="1"/>
</dbReference>
<reference evidence="5" key="1">
    <citation type="journal article" date="2019" name="Int. J. Syst. Evol. Microbiol.">
        <title>The Global Catalogue of Microorganisms (GCM) 10K type strain sequencing project: providing services to taxonomists for standard genome sequencing and annotation.</title>
        <authorList>
            <consortium name="The Broad Institute Genomics Platform"/>
            <consortium name="The Broad Institute Genome Sequencing Center for Infectious Disease"/>
            <person name="Wu L."/>
            <person name="Ma J."/>
        </authorList>
    </citation>
    <scope>NUCLEOTIDE SEQUENCE [LARGE SCALE GENOMIC DNA]</scope>
    <source>
        <strain evidence="5">JCM 18200</strain>
    </source>
</reference>
<evidence type="ECO:0000256" key="1">
    <source>
        <dbReference type="SAM" id="Phobius"/>
    </source>
</evidence>
<name>A0ABP9ABD6_9SPHI</name>
<proteinExistence type="predicted"/>
<feature type="domain" description="FecR protein" evidence="2">
    <location>
        <begin position="138"/>
        <end position="222"/>
    </location>
</feature>
<keyword evidence="1" id="KW-0472">Membrane</keyword>
<gene>
    <name evidence="4" type="ORF">GCM10023231_00250</name>
</gene>
<evidence type="ECO:0000259" key="3">
    <source>
        <dbReference type="Pfam" id="PF16344"/>
    </source>
</evidence>
<sequence>MEDINHLIEKFWQGKATTAEMEYLLAWLDHHGNDWKETLNKAFLEDIDVSTKPQWQDEQAQRLWVRINQAIEEEINLKLITEKKRKAYAWSMRVAASLILALIAAIILFRLQTGTKEQTVSTQPAKIFKTVNRDTTTIALSLPDQSIVKLSSASSIRYHEGFGISNRNIQLEGEAYFKVHKLDTLPFTVYANGIVTTALGTEFVVQTKGQEQVAIRLVSGKVVVSSQKNSGLQMNNIYLKPGEELNIDKKKALAKLSTIRQPAPVHSQSANQTERFAPKIPLHFEKEPLSQVFEQLSARFHRHFVYDEEKLKTIFFTGSYAPDDKLFPLLKAVSRMNGLDCIQRNGVIYIYPLKETPPIPTP</sequence>
<dbReference type="PIRSF" id="PIRSF018266">
    <property type="entry name" value="FecR"/>
    <property type="match status" value="1"/>
</dbReference>
<keyword evidence="1" id="KW-1133">Transmembrane helix</keyword>